<keyword evidence="1" id="KW-1133">Transmembrane helix</keyword>
<dbReference type="EMBL" id="UINC01000213">
    <property type="protein sequence ID" value="SUZ51244.1"/>
    <property type="molecule type" value="Genomic_DNA"/>
</dbReference>
<protein>
    <recommendedName>
        <fullName evidence="2">DUF218 domain-containing protein</fullName>
    </recommendedName>
</protein>
<organism evidence="3">
    <name type="scientific">marine metagenome</name>
    <dbReference type="NCBI Taxonomy" id="408172"/>
    <lineage>
        <taxon>unclassified sequences</taxon>
        <taxon>metagenomes</taxon>
        <taxon>ecological metagenomes</taxon>
    </lineage>
</organism>
<evidence type="ECO:0000313" key="3">
    <source>
        <dbReference type="EMBL" id="SUZ51244.1"/>
    </source>
</evidence>
<feature type="transmembrane region" description="Helical" evidence="1">
    <location>
        <begin position="31"/>
        <end position="49"/>
    </location>
</feature>
<dbReference type="InterPro" id="IPR051599">
    <property type="entry name" value="Cell_Envelope_Assoc"/>
</dbReference>
<gene>
    <name evidence="3" type="ORF">METZ01_LOCUS4098</name>
</gene>
<proteinExistence type="predicted"/>
<keyword evidence="1" id="KW-0472">Membrane</keyword>
<dbReference type="CDD" id="cd06259">
    <property type="entry name" value="YdcF-like"/>
    <property type="match status" value="1"/>
</dbReference>
<evidence type="ECO:0000259" key="2">
    <source>
        <dbReference type="Pfam" id="PF02698"/>
    </source>
</evidence>
<dbReference type="PANTHER" id="PTHR30336">
    <property type="entry name" value="INNER MEMBRANE PROTEIN, PROBABLE PERMEASE"/>
    <property type="match status" value="1"/>
</dbReference>
<dbReference type="AlphaFoldDB" id="A0A381NAZ4"/>
<dbReference type="InterPro" id="IPR003848">
    <property type="entry name" value="DUF218"/>
</dbReference>
<dbReference type="GO" id="GO:0005886">
    <property type="term" value="C:plasma membrane"/>
    <property type="evidence" value="ECO:0007669"/>
    <property type="project" value="TreeGrafter"/>
</dbReference>
<dbReference type="PANTHER" id="PTHR30336:SF20">
    <property type="entry name" value="DUF218 DOMAIN-CONTAINING PROTEIN"/>
    <property type="match status" value="1"/>
</dbReference>
<sequence>MINPLLYLFAGLLWLMIKLKGQRKLVFAVTLYFYLVSIPVTGTLFWSAWKTEDTFKPEKLYDGVVVLTGGVDYNWYIEERVYRNLLFEPEQYFHFNRHSERIYSGIEFVKSGRAKIFLYGSWIPRVFIQNRYESFNTSELVKKFALQHGVPEEKFIIYGEGVKRTLDEARQLKTFAVKNSIRDILLVTSESHMRRAAALFRKQGLSPDLYSVVRTPSVLAKLKKLKNYVPSHTGLKSSMGCLYELVGYLGYFIKGDI</sequence>
<name>A0A381NAZ4_9ZZZZ</name>
<reference evidence="3" key="1">
    <citation type="submission" date="2018-05" db="EMBL/GenBank/DDBJ databases">
        <authorList>
            <person name="Lanie J.A."/>
            <person name="Ng W.-L."/>
            <person name="Kazmierczak K.M."/>
            <person name="Andrzejewski T.M."/>
            <person name="Davidsen T.M."/>
            <person name="Wayne K.J."/>
            <person name="Tettelin H."/>
            <person name="Glass J.I."/>
            <person name="Rusch D."/>
            <person name="Podicherti R."/>
            <person name="Tsui H.-C.T."/>
            <person name="Winkler M.E."/>
        </authorList>
    </citation>
    <scope>NUCLEOTIDE SEQUENCE</scope>
</reference>
<keyword evidence="1" id="KW-0812">Transmembrane</keyword>
<accession>A0A381NAZ4</accession>
<evidence type="ECO:0000256" key="1">
    <source>
        <dbReference type="SAM" id="Phobius"/>
    </source>
</evidence>
<dbReference type="Pfam" id="PF02698">
    <property type="entry name" value="DUF218"/>
    <property type="match status" value="1"/>
</dbReference>
<feature type="domain" description="DUF218" evidence="2">
    <location>
        <begin position="62"/>
        <end position="247"/>
    </location>
</feature>